<evidence type="ECO:0000256" key="1">
    <source>
        <dbReference type="SAM" id="MobiDB-lite"/>
    </source>
</evidence>
<dbReference type="AlphaFoldDB" id="E6YN55"/>
<accession>E6YN55</accession>
<reference evidence="2" key="1">
    <citation type="journal article" date="2011" name="PLoS Genet.">
        <title>Parallel evolution of a type IV secretion system in radiating lineages of the host-restricted bacterial pathogen Bartonella.</title>
        <authorList>
            <person name="Engel P."/>
            <person name="Salzburger W."/>
            <person name="Liesch M."/>
            <person name="Chang C.C."/>
            <person name="Maruyama S."/>
            <person name="Lanz C."/>
            <person name="Calteau A."/>
            <person name="Lajus A."/>
            <person name="Medigue C."/>
            <person name="Schuster S.C."/>
            <person name="Dehio C."/>
        </authorList>
    </citation>
    <scope>NUCLEOTIDE SEQUENCE</scope>
    <source>
        <strain evidence="2">ATCC BAA-1498</strain>
    </source>
</reference>
<sequence length="38" mass="4312">MLSQAEGVLNHVPITTHRPSSSLSETICSIHHRQPNFW</sequence>
<dbReference type="EMBL" id="FN645466">
    <property type="protein sequence ID" value="CBI78293.1"/>
    <property type="molecule type" value="Genomic_DNA"/>
</dbReference>
<organism evidence="2">
    <name type="scientific">Bartonella rochalimae ATCC BAA-1498</name>
    <dbReference type="NCBI Taxonomy" id="685782"/>
    <lineage>
        <taxon>Bacteria</taxon>
        <taxon>Pseudomonadati</taxon>
        <taxon>Pseudomonadota</taxon>
        <taxon>Alphaproteobacteria</taxon>
        <taxon>Hyphomicrobiales</taxon>
        <taxon>Bartonellaceae</taxon>
        <taxon>Bartonella</taxon>
    </lineage>
</organism>
<gene>
    <name evidence="2" type="ORF">BARRO_120067</name>
</gene>
<evidence type="ECO:0000313" key="2">
    <source>
        <dbReference type="EMBL" id="CBI78293.1"/>
    </source>
</evidence>
<feature type="region of interest" description="Disordered" evidence="1">
    <location>
        <begin position="1"/>
        <end position="20"/>
    </location>
</feature>
<protein>
    <submittedName>
        <fullName evidence="2">Uncharacterized protein</fullName>
    </submittedName>
</protein>
<name>E6YN55_9HYPH</name>
<proteinExistence type="predicted"/>